<proteinExistence type="predicted"/>
<dbReference type="PANTHER" id="PTHR15622">
    <property type="entry name" value="WD40 REPEAT PROTEIN"/>
    <property type="match status" value="1"/>
</dbReference>
<dbReference type="InterPro" id="IPR051983">
    <property type="entry name" value="WSB_SOCS-box_domain"/>
</dbReference>
<organism evidence="2 3">
    <name type="scientific">Lichenibacterium ramalinae</name>
    <dbReference type="NCBI Taxonomy" id="2316527"/>
    <lineage>
        <taxon>Bacteria</taxon>
        <taxon>Pseudomonadati</taxon>
        <taxon>Pseudomonadota</taxon>
        <taxon>Alphaproteobacteria</taxon>
        <taxon>Hyphomicrobiales</taxon>
        <taxon>Lichenihabitantaceae</taxon>
        <taxon>Lichenibacterium</taxon>
    </lineage>
</organism>
<dbReference type="InterPro" id="IPR015943">
    <property type="entry name" value="WD40/YVTN_repeat-like_dom_sf"/>
</dbReference>
<name>A0A4Q2RD94_9HYPH</name>
<dbReference type="Proteomes" id="UP000289411">
    <property type="component" value="Unassembled WGS sequence"/>
</dbReference>
<evidence type="ECO:0000313" key="3">
    <source>
        <dbReference type="Proteomes" id="UP000289411"/>
    </source>
</evidence>
<reference evidence="2 3" key="2">
    <citation type="submission" date="2019-02" db="EMBL/GenBank/DDBJ databases">
        <title>'Lichenibacterium ramalinii' gen. nov. sp. nov., 'Lichenibacterium minor' gen. nov. sp. nov.</title>
        <authorList>
            <person name="Pankratov T."/>
        </authorList>
    </citation>
    <scope>NUCLEOTIDE SEQUENCE [LARGE SCALE GENOMIC DNA]</scope>
    <source>
        <strain evidence="2 3">RmlP001</strain>
    </source>
</reference>
<comment type="caution">
    <text evidence="2">The sequence shown here is derived from an EMBL/GenBank/DDBJ whole genome shotgun (WGS) entry which is preliminary data.</text>
</comment>
<dbReference type="OrthoDB" id="9814620at2"/>
<protein>
    <submittedName>
        <fullName evidence="2">WD40 repeat domain-containing protein</fullName>
    </submittedName>
</protein>
<evidence type="ECO:0000313" key="2">
    <source>
        <dbReference type="EMBL" id="RYB03198.1"/>
    </source>
</evidence>
<dbReference type="RefSeq" id="WP_129220488.1">
    <property type="nucleotide sequence ID" value="NZ_QYBC01000015.1"/>
</dbReference>
<gene>
    <name evidence="2" type="ORF">D3272_17370</name>
</gene>
<reference evidence="2 3" key="1">
    <citation type="submission" date="2018-09" db="EMBL/GenBank/DDBJ databases">
        <authorList>
            <person name="Grouzdev D.S."/>
            <person name="Krutkina M.S."/>
        </authorList>
    </citation>
    <scope>NUCLEOTIDE SEQUENCE [LARGE SCALE GENOMIC DNA]</scope>
    <source>
        <strain evidence="2 3">RmlP001</strain>
    </source>
</reference>
<accession>A0A4Q2RD94</accession>
<evidence type="ECO:0000256" key="1">
    <source>
        <dbReference type="ARBA" id="ARBA00022786"/>
    </source>
</evidence>
<dbReference type="AlphaFoldDB" id="A0A4Q2RD94"/>
<dbReference type="GO" id="GO:0000209">
    <property type="term" value="P:protein polyubiquitination"/>
    <property type="evidence" value="ECO:0007669"/>
    <property type="project" value="TreeGrafter"/>
</dbReference>
<dbReference type="SMART" id="SM00320">
    <property type="entry name" value="WD40"/>
    <property type="match status" value="5"/>
</dbReference>
<dbReference type="EMBL" id="QYBC01000015">
    <property type="protein sequence ID" value="RYB03198.1"/>
    <property type="molecule type" value="Genomic_DNA"/>
</dbReference>
<dbReference type="InterPro" id="IPR001680">
    <property type="entry name" value="WD40_rpt"/>
</dbReference>
<dbReference type="Gene3D" id="2.130.10.10">
    <property type="entry name" value="YVTN repeat-like/Quinoprotein amine dehydrogenase"/>
    <property type="match status" value="2"/>
</dbReference>
<dbReference type="PANTHER" id="PTHR15622:SF2">
    <property type="entry name" value="U4_U6 SMALL NUCLEAR RIBONUCLEOPROTEIN PRP4"/>
    <property type="match status" value="1"/>
</dbReference>
<dbReference type="SUPFAM" id="SSF63829">
    <property type="entry name" value="Calcium-dependent phosphotriesterase"/>
    <property type="match status" value="1"/>
</dbReference>
<dbReference type="Pfam" id="PF00400">
    <property type="entry name" value="WD40"/>
    <property type="match status" value="1"/>
</dbReference>
<sequence length="365" mass="38034">MTTAPTDSLSANVAPLPAGAHVTAACFLGDLPALALGDGTVLLGTGEKPLLGTGEEVLLGTAQKPLLGTGEKVLLGTDGGHRVSAHPDGGVLCAVADRDRIVTGGDDGRVVATRPDGTVEELAREQGWIDALALHPTGAVAWASGRTVRARSAKGEVKTVASGSSVRGLAFAPKGYRLVFSHYNGASMWFPNTAEAPQTLEWKGSHLDVVWSPDGRFVVTTMQENAMHGWRVSDSKHMRMSGYPAKPRSLSWSPDGAWLATSGAEACVVWPFDSKDGPMGKAPRECGVRPARVSQVAFHPRAGVLALGYEDGFVLMVRLKDNSEILIRREDAAGGAVSALAWDAAGTRLVFGTRGGAAGVLTLPG</sequence>
<keyword evidence="1" id="KW-0833">Ubl conjugation pathway</keyword>
<keyword evidence="3" id="KW-1185">Reference proteome</keyword>